<keyword evidence="3" id="KW-0804">Transcription</keyword>
<dbReference type="InterPro" id="IPR028082">
    <property type="entry name" value="Peripla_BP_I"/>
</dbReference>
<keyword evidence="2" id="KW-0238">DNA-binding</keyword>
<evidence type="ECO:0000259" key="4">
    <source>
        <dbReference type="PROSITE" id="PS51000"/>
    </source>
</evidence>
<dbReference type="GO" id="GO:0000976">
    <property type="term" value="F:transcription cis-regulatory region binding"/>
    <property type="evidence" value="ECO:0007669"/>
    <property type="project" value="TreeGrafter"/>
</dbReference>
<dbReference type="SUPFAM" id="SSF53822">
    <property type="entry name" value="Periplasmic binding protein-like I"/>
    <property type="match status" value="1"/>
</dbReference>
<dbReference type="Gene3D" id="1.10.10.10">
    <property type="entry name" value="Winged helix-like DNA-binding domain superfamily/Winged helix DNA-binding domain"/>
    <property type="match status" value="1"/>
</dbReference>
<dbReference type="Pfam" id="PF08220">
    <property type="entry name" value="HTH_DeoR"/>
    <property type="match status" value="1"/>
</dbReference>
<gene>
    <name evidence="5" type="ORF">I2501_26170</name>
</gene>
<proteinExistence type="predicted"/>
<accession>A0A931BC54</accession>
<dbReference type="InterPro" id="IPR036388">
    <property type="entry name" value="WH-like_DNA-bd_sf"/>
</dbReference>
<evidence type="ECO:0000313" key="5">
    <source>
        <dbReference type="EMBL" id="MBF9071513.1"/>
    </source>
</evidence>
<dbReference type="PRINTS" id="PR00037">
    <property type="entry name" value="HTHLACR"/>
</dbReference>
<keyword evidence="6" id="KW-1185">Reference proteome</keyword>
<dbReference type="Pfam" id="PF13377">
    <property type="entry name" value="Peripla_BP_3"/>
    <property type="match status" value="1"/>
</dbReference>
<dbReference type="InterPro" id="IPR018356">
    <property type="entry name" value="Tscrpt_reg_HTH_DeoR_CS"/>
</dbReference>
<dbReference type="InterPro" id="IPR001034">
    <property type="entry name" value="DeoR_HTH"/>
</dbReference>
<comment type="caution">
    <text evidence="5">The sequence shown here is derived from an EMBL/GenBank/DDBJ whole genome shotgun (WGS) entry which is preliminary data.</text>
</comment>
<evidence type="ECO:0000256" key="3">
    <source>
        <dbReference type="ARBA" id="ARBA00023163"/>
    </source>
</evidence>
<dbReference type="EMBL" id="JADPRT010000012">
    <property type="protein sequence ID" value="MBF9071513.1"/>
    <property type="molecule type" value="Genomic_DNA"/>
</dbReference>
<evidence type="ECO:0000256" key="1">
    <source>
        <dbReference type="ARBA" id="ARBA00023015"/>
    </source>
</evidence>
<dbReference type="InterPro" id="IPR036390">
    <property type="entry name" value="WH_DNA-bd_sf"/>
</dbReference>
<dbReference type="RefSeq" id="WP_196196685.1">
    <property type="nucleotide sequence ID" value="NZ_JADPRT010000012.1"/>
</dbReference>
<reference evidence="5" key="1">
    <citation type="submission" date="2020-11" db="EMBL/GenBank/DDBJ databases">
        <title>Isolation and identification of active actinomycetes.</title>
        <authorList>
            <person name="Yu B."/>
        </authorList>
    </citation>
    <scope>NUCLEOTIDE SEQUENCE</scope>
    <source>
        <strain evidence="5">NEAU-YB345</strain>
    </source>
</reference>
<sequence>MRPSVDERHEQILLLVREHGSLRVTDLAEALGVSAVTARRDVEMLAEAGRLQRAHGFVTWPDPAAELRSGQLLGAAAPARRVLPPDTVLGLLVPAASYYYAEVIRGAKNAAAAAGVRLILGISDYRPEQDRAQIASMLNTGVSGLLLTPTWPSGAPSAEEEDAVLELGVPTVLLERRVTPGSPLAELDRVCTDHVHGACVAVRHLASLGRRRIALLARPGTPTADFIATGYQVGMDALGLRPPRTPVAEDFTERLEALPTAIVEGEIDAALVHTDSDALVLLQQLQSHGLRVPDDLAIVAYDDETAALADVPLSAIAPPKHALGATAVDLLLQRLTEGPDEQLPHRHLDLLPALHVRASTTLG</sequence>
<dbReference type="PROSITE" id="PS00894">
    <property type="entry name" value="HTH_DEOR_1"/>
    <property type="match status" value="1"/>
</dbReference>
<organism evidence="5 6">
    <name type="scientific">Streptacidiphilus fuscans</name>
    <dbReference type="NCBI Taxonomy" id="2789292"/>
    <lineage>
        <taxon>Bacteria</taxon>
        <taxon>Bacillati</taxon>
        <taxon>Actinomycetota</taxon>
        <taxon>Actinomycetes</taxon>
        <taxon>Kitasatosporales</taxon>
        <taxon>Streptomycetaceae</taxon>
        <taxon>Streptacidiphilus</taxon>
    </lineage>
</organism>
<dbReference type="PANTHER" id="PTHR30146">
    <property type="entry name" value="LACI-RELATED TRANSCRIPTIONAL REPRESSOR"/>
    <property type="match status" value="1"/>
</dbReference>
<dbReference type="GO" id="GO:0003700">
    <property type="term" value="F:DNA-binding transcription factor activity"/>
    <property type="evidence" value="ECO:0007669"/>
    <property type="project" value="InterPro"/>
</dbReference>
<name>A0A931BC54_9ACTN</name>
<dbReference type="AlphaFoldDB" id="A0A931BC54"/>
<dbReference type="SUPFAM" id="SSF46785">
    <property type="entry name" value="Winged helix' DNA-binding domain"/>
    <property type="match status" value="1"/>
</dbReference>
<protein>
    <submittedName>
        <fullName evidence="5">DeoR/GlpR family transcriptional regulator</fullName>
    </submittedName>
</protein>
<dbReference type="Gene3D" id="3.40.50.2300">
    <property type="match status" value="2"/>
</dbReference>
<feature type="domain" description="HTH deoR-type" evidence="4">
    <location>
        <begin position="5"/>
        <end position="60"/>
    </location>
</feature>
<evidence type="ECO:0000256" key="2">
    <source>
        <dbReference type="ARBA" id="ARBA00023125"/>
    </source>
</evidence>
<dbReference type="SMART" id="SM00420">
    <property type="entry name" value="HTH_DEOR"/>
    <property type="match status" value="1"/>
</dbReference>
<dbReference type="PROSITE" id="PS51000">
    <property type="entry name" value="HTH_DEOR_2"/>
    <property type="match status" value="1"/>
</dbReference>
<dbReference type="CDD" id="cd06267">
    <property type="entry name" value="PBP1_LacI_sugar_binding-like"/>
    <property type="match status" value="1"/>
</dbReference>
<dbReference type="Proteomes" id="UP000657385">
    <property type="component" value="Unassembled WGS sequence"/>
</dbReference>
<keyword evidence="1" id="KW-0805">Transcription regulation</keyword>
<dbReference type="InterPro" id="IPR046335">
    <property type="entry name" value="LacI/GalR-like_sensor"/>
</dbReference>
<dbReference type="PANTHER" id="PTHR30146:SF155">
    <property type="entry name" value="ALANINE RACEMASE"/>
    <property type="match status" value="1"/>
</dbReference>
<evidence type="ECO:0000313" key="6">
    <source>
        <dbReference type="Proteomes" id="UP000657385"/>
    </source>
</evidence>